<dbReference type="AlphaFoldDB" id="A0A238KA51"/>
<evidence type="ECO:0000313" key="1">
    <source>
        <dbReference type="EMBL" id="SMX39294.1"/>
    </source>
</evidence>
<gene>
    <name evidence="1" type="ORF">PEV8663_01665</name>
</gene>
<sequence length="261" mass="27497">MPQFTGIELTNGVYPSLSVFWRHIVFRLKTTLASVLVLAVAGCAQTKTPFASSMSHQAVPAAQSQQELVLAEQADALNKMSTDLVRKTTLNGAAIGALAGCGLAVVGGSKNQCIQAALVGGAVGAVTGHAKGKARVAKRVEIVELSRVLPSLRTTTNQLGVVASGVDTLIAEQDAEIFALKQQVEAGQLSQETYETRLSDIRLVRSELAQALSLSVSQAKQANLALQNAQDQGQTGVEWYISATEKLEQDSVSARAKLSLL</sequence>
<name>A0A238KA51_9RHOB</name>
<organism evidence="1 2">
    <name type="scientific">Pelagimonas varians</name>
    <dbReference type="NCBI Taxonomy" id="696760"/>
    <lineage>
        <taxon>Bacteria</taxon>
        <taxon>Pseudomonadati</taxon>
        <taxon>Pseudomonadota</taxon>
        <taxon>Alphaproteobacteria</taxon>
        <taxon>Rhodobacterales</taxon>
        <taxon>Roseobacteraceae</taxon>
        <taxon>Pelagimonas</taxon>
    </lineage>
</organism>
<dbReference type="EMBL" id="FXYH01000005">
    <property type="protein sequence ID" value="SMX39294.1"/>
    <property type="molecule type" value="Genomic_DNA"/>
</dbReference>
<keyword evidence="2" id="KW-1185">Reference proteome</keyword>
<dbReference type="Proteomes" id="UP000220836">
    <property type="component" value="Unassembled WGS sequence"/>
</dbReference>
<accession>A0A238KA51</accession>
<protein>
    <recommendedName>
        <fullName evidence="3">Glycine zipper domain-containing protein</fullName>
    </recommendedName>
</protein>
<evidence type="ECO:0000313" key="2">
    <source>
        <dbReference type="Proteomes" id="UP000220836"/>
    </source>
</evidence>
<reference evidence="1 2" key="1">
    <citation type="submission" date="2017-05" db="EMBL/GenBank/DDBJ databases">
        <authorList>
            <person name="Song R."/>
            <person name="Chenine A.L."/>
            <person name="Ruprecht R.M."/>
        </authorList>
    </citation>
    <scope>NUCLEOTIDE SEQUENCE [LARGE SCALE GENOMIC DNA]</scope>
    <source>
        <strain evidence="1 2">CECT 8663</strain>
    </source>
</reference>
<evidence type="ECO:0008006" key="3">
    <source>
        <dbReference type="Google" id="ProtNLM"/>
    </source>
</evidence>
<proteinExistence type="predicted"/>